<comment type="cofactor">
    <cofactor evidence="3">
        <name>Zn(2+)</name>
        <dbReference type="ChEBI" id="CHEBI:29105"/>
    </cofactor>
    <text evidence="3">Binds 1 divalent metal cation per subunit.</text>
</comment>
<feature type="active site" description="Proton donor/acceptor" evidence="2">
    <location>
        <position position="202"/>
    </location>
</feature>
<evidence type="ECO:0000259" key="4">
    <source>
        <dbReference type="Pfam" id="PF08450"/>
    </source>
</evidence>
<evidence type="ECO:0000256" key="1">
    <source>
        <dbReference type="ARBA" id="ARBA00008853"/>
    </source>
</evidence>
<dbReference type="InterPro" id="IPR005511">
    <property type="entry name" value="SMP-30"/>
</dbReference>
<protein>
    <submittedName>
        <fullName evidence="5">Gluconolaconase</fullName>
    </submittedName>
</protein>
<gene>
    <name evidence="5" type="ORF">RU07_13170</name>
</gene>
<dbReference type="AlphaFoldDB" id="A0A0D0K0L4"/>
<evidence type="ECO:0000256" key="3">
    <source>
        <dbReference type="PIRSR" id="PIRSR605511-2"/>
    </source>
</evidence>
<dbReference type="Gene3D" id="2.120.10.30">
    <property type="entry name" value="TolB, C-terminal domain"/>
    <property type="match status" value="1"/>
</dbReference>
<keyword evidence="3" id="KW-0862">Zinc</keyword>
<accession>A0A0D0K0L4</accession>
<feature type="binding site" evidence="3">
    <location>
        <position position="106"/>
    </location>
    <ligand>
        <name>substrate</name>
    </ligand>
</feature>
<dbReference type="PRINTS" id="PR01790">
    <property type="entry name" value="SMP30FAMILY"/>
</dbReference>
<comment type="caution">
    <text evidence="5">The sequence shown here is derived from an EMBL/GenBank/DDBJ whole genome shotgun (WGS) entry which is preliminary data.</text>
</comment>
<keyword evidence="3" id="KW-0479">Metal-binding</keyword>
<dbReference type="GO" id="GO:0004341">
    <property type="term" value="F:gluconolactonase activity"/>
    <property type="evidence" value="ECO:0007669"/>
    <property type="project" value="TreeGrafter"/>
</dbReference>
<dbReference type="GO" id="GO:0019853">
    <property type="term" value="P:L-ascorbic acid biosynthetic process"/>
    <property type="evidence" value="ECO:0007669"/>
    <property type="project" value="TreeGrafter"/>
</dbReference>
<feature type="binding site" evidence="3">
    <location>
        <position position="104"/>
    </location>
    <ligand>
        <name>substrate</name>
    </ligand>
</feature>
<dbReference type="EMBL" id="JXQV01000012">
    <property type="protein sequence ID" value="KIQ01726.1"/>
    <property type="molecule type" value="Genomic_DNA"/>
</dbReference>
<dbReference type="Proteomes" id="UP000035017">
    <property type="component" value="Unassembled WGS sequence"/>
</dbReference>
<name>A0A0D0K0L4_AGRTU</name>
<reference evidence="5 6" key="1">
    <citation type="submission" date="2014-12" db="EMBL/GenBank/DDBJ databases">
        <title>16Stimator: statistical estimation of ribosomal gene copy numbers from draft genome assemblies.</title>
        <authorList>
            <person name="Perisin M.A."/>
            <person name="Vetter M."/>
            <person name="Gilbert J.A."/>
            <person name="Bergelson J."/>
        </authorList>
    </citation>
    <scope>NUCLEOTIDE SEQUENCE [LARGE SCALE GENOMIC DNA]</scope>
    <source>
        <strain evidence="5 6">MEJ076</strain>
    </source>
</reference>
<dbReference type="InterPro" id="IPR011042">
    <property type="entry name" value="6-blade_b-propeller_TolB-like"/>
</dbReference>
<evidence type="ECO:0000313" key="5">
    <source>
        <dbReference type="EMBL" id="KIQ01726.1"/>
    </source>
</evidence>
<dbReference type="Pfam" id="PF08450">
    <property type="entry name" value="SGL"/>
    <property type="match status" value="1"/>
</dbReference>
<organism evidence="5 6">
    <name type="scientific">Agrobacterium tumefaciens</name>
    <dbReference type="NCBI Taxonomy" id="358"/>
    <lineage>
        <taxon>Bacteria</taxon>
        <taxon>Pseudomonadati</taxon>
        <taxon>Pseudomonadota</taxon>
        <taxon>Alphaproteobacteria</taxon>
        <taxon>Hyphomicrobiales</taxon>
        <taxon>Rhizobiaceae</taxon>
        <taxon>Rhizobium/Agrobacterium group</taxon>
        <taxon>Agrobacterium</taxon>
        <taxon>Agrobacterium tumefaciens complex</taxon>
    </lineage>
</organism>
<dbReference type="SUPFAM" id="SSF63829">
    <property type="entry name" value="Calcium-dependent phosphotriesterase"/>
    <property type="match status" value="1"/>
</dbReference>
<dbReference type="GO" id="GO:0005509">
    <property type="term" value="F:calcium ion binding"/>
    <property type="evidence" value="ECO:0007669"/>
    <property type="project" value="TreeGrafter"/>
</dbReference>
<dbReference type="PANTHER" id="PTHR10907">
    <property type="entry name" value="REGUCALCIN"/>
    <property type="match status" value="1"/>
</dbReference>
<evidence type="ECO:0000313" key="6">
    <source>
        <dbReference type="Proteomes" id="UP000035017"/>
    </source>
</evidence>
<comment type="similarity">
    <text evidence="1">Belongs to the SMP-30/CGR1 family.</text>
</comment>
<sequence length="295" mass="31451">MADIHDFQGKVLDPTQMMLGEGPSFDPITNTLCWLNILGKELHALDLTSNTKTVHALPFMASVVARIDDKRQLLASDEGLFIRDRATGELTLHVDFEPGKPGNRSNDGRIHKSGALWIGTMGKKAEDGAGSIYHVAGGKVTPLFDKISISNAICFSPDGATAYYVDTRVNQLISLPVDPQTGLPTGPAKVFIDQAGQKGGIDGAICDADGNIWNARWGVGSVDQYSPNGQHLARYEVPAAQTTCPVFFGASADRIGVTSACEGLDDATIKANPLYGATFDLGIEVKGMLDAAYRL</sequence>
<dbReference type="OrthoDB" id="2633250at2"/>
<dbReference type="InterPro" id="IPR013658">
    <property type="entry name" value="SGL"/>
</dbReference>
<feature type="domain" description="SMP-30/Gluconolactonase/LRE-like region" evidence="4">
    <location>
        <begin position="19"/>
        <end position="260"/>
    </location>
</feature>
<feature type="binding site" evidence="3">
    <location>
        <position position="151"/>
    </location>
    <ligand>
        <name>a divalent metal cation</name>
        <dbReference type="ChEBI" id="CHEBI:60240"/>
    </ligand>
</feature>
<evidence type="ECO:0000256" key="2">
    <source>
        <dbReference type="PIRSR" id="PIRSR605511-1"/>
    </source>
</evidence>
<dbReference type="PANTHER" id="PTHR10907:SF47">
    <property type="entry name" value="REGUCALCIN"/>
    <property type="match status" value="1"/>
</dbReference>
<feature type="binding site" evidence="3">
    <location>
        <position position="21"/>
    </location>
    <ligand>
        <name>a divalent metal cation</name>
        <dbReference type="ChEBI" id="CHEBI:60240"/>
    </ligand>
</feature>
<feature type="binding site" evidence="3">
    <location>
        <position position="202"/>
    </location>
    <ligand>
        <name>a divalent metal cation</name>
        <dbReference type="ChEBI" id="CHEBI:60240"/>
    </ligand>
</feature>
<proteinExistence type="inferred from homology"/>